<accession>A0A7G9GJ64</accession>
<evidence type="ECO:0000313" key="3">
    <source>
        <dbReference type="Proteomes" id="UP000515856"/>
    </source>
</evidence>
<sequence>MLRISENKRTFEKDGKPFFYLADTCWSAFTNISDEEWTYYLKRRKQQGFNTIQINILPQWDASETPYHYYPLPTEDKKTFAFTTWNQAYFTRARAMCEQAKQQGFELALVVLWCNYIPDTWANRMNDANTMPYDFIDSYIDIVHDTFSDLHPMYIISGDSDFPSEQCISYYHKAFTLLKEKAKDCLFSMHIKGRFSKIPACFIDLMDFYMYQSGHNALPENKGMPYQLAQIFYHEYPIKPIFNSEPCYEQMGSSGGLYGRWSQYDVRKAAWQSILSGACAGITYGAAGIYSWHKTGAKFGTGTGEGFATPKPWNEAIQFPGAWDYGFISHILHSLKINELIPCELLTKQNEEIRCAKTTDEACFLIYLPSNIALRINLDLQDKEVYILDMKHKNITIPEVCIEKGQSVIEMHPFDEDALIIIQG</sequence>
<name>A0A7G9GJ64_9FIRM</name>
<evidence type="ECO:0000259" key="1">
    <source>
        <dbReference type="Pfam" id="PF13204"/>
    </source>
</evidence>
<reference evidence="2 3" key="1">
    <citation type="submission" date="2020-08" db="EMBL/GenBank/DDBJ databases">
        <authorList>
            <person name="Liu C."/>
            <person name="Sun Q."/>
        </authorList>
    </citation>
    <scope>NUCLEOTIDE SEQUENCE [LARGE SCALE GENOMIC DNA]</scope>
    <source>
        <strain evidence="2 3">NSJ-61</strain>
    </source>
</reference>
<dbReference type="InterPro" id="IPR017853">
    <property type="entry name" value="GH"/>
</dbReference>
<proteinExistence type="predicted"/>
<dbReference type="Gene3D" id="3.20.20.80">
    <property type="entry name" value="Glycosidases"/>
    <property type="match status" value="1"/>
</dbReference>
<dbReference type="SUPFAM" id="SSF51445">
    <property type="entry name" value="(Trans)glycosidases"/>
    <property type="match status" value="1"/>
</dbReference>
<feature type="domain" description="Apiosidase-like catalytic" evidence="1">
    <location>
        <begin position="5"/>
        <end position="337"/>
    </location>
</feature>
<evidence type="ECO:0000313" key="2">
    <source>
        <dbReference type="EMBL" id="QNM10846.1"/>
    </source>
</evidence>
<organism evidence="2 3">
    <name type="scientific">[Eubacterium] hominis</name>
    <dbReference type="NCBI Taxonomy" id="2764325"/>
    <lineage>
        <taxon>Bacteria</taxon>
        <taxon>Bacillati</taxon>
        <taxon>Bacillota</taxon>
        <taxon>Erysipelotrichia</taxon>
        <taxon>Erysipelotrichales</taxon>
        <taxon>Erysipelotrichaceae</taxon>
        <taxon>Amedibacillus</taxon>
    </lineage>
</organism>
<dbReference type="PANTHER" id="PTHR37836:SF3">
    <property type="entry name" value="ENDOGLUCANASE"/>
    <property type="match status" value="1"/>
</dbReference>
<dbReference type="EMBL" id="CP060636">
    <property type="protein sequence ID" value="QNM10846.1"/>
    <property type="molecule type" value="Genomic_DNA"/>
</dbReference>
<protein>
    <submittedName>
        <fullName evidence="2">DUF4038 domain-containing protein</fullName>
    </submittedName>
</protein>
<dbReference type="KEGG" id="ehn:H9Q80_11185"/>
<dbReference type="AlphaFoldDB" id="A0A7G9GJ64"/>
<dbReference type="RefSeq" id="WP_117454190.1">
    <property type="nucleotide sequence ID" value="NZ_CP060636.1"/>
</dbReference>
<keyword evidence="3" id="KW-1185">Reference proteome</keyword>
<dbReference type="Proteomes" id="UP000515856">
    <property type="component" value="Chromosome"/>
</dbReference>
<gene>
    <name evidence="2" type="ORF">H9Q80_11185</name>
</gene>
<dbReference type="InterPro" id="IPR025277">
    <property type="entry name" value="Apiosidase-like_cat_dom"/>
</dbReference>
<dbReference type="Pfam" id="PF13204">
    <property type="entry name" value="Apiosidase"/>
    <property type="match status" value="1"/>
</dbReference>
<dbReference type="PANTHER" id="PTHR37836">
    <property type="entry name" value="LMO1036 PROTEIN"/>
    <property type="match status" value="1"/>
</dbReference>